<name>A0ABV4T6H3_9EURY</name>
<dbReference type="RefSeq" id="WP_372823598.1">
    <property type="nucleotide sequence ID" value="NZ_CP122538.1"/>
</dbReference>
<dbReference type="InterPro" id="IPR013022">
    <property type="entry name" value="Xyl_isomerase-like_TIM-brl"/>
</dbReference>
<dbReference type="Gene3D" id="3.20.20.150">
    <property type="entry name" value="Divalent-metal-dependent TIM barrel enzymes"/>
    <property type="match status" value="1"/>
</dbReference>
<organism evidence="2 3">
    <name type="scientific">Pyrococcus kukulkanii</name>
    <dbReference type="NCBI Taxonomy" id="1609559"/>
    <lineage>
        <taxon>Archaea</taxon>
        <taxon>Methanobacteriati</taxon>
        <taxon>Methanobacteriota</taxon>
        <taxon>Thermococci</taxon>
        <taxon>Thermococcales</taxon>
        <taxon>Thermococcaceae</taxon>
        <taxon>Pyrococcus</taxon>
    </lineage>
</organism>
<dbReference type="PANTHER" id="PTHR12110">
    <property type="entry name" value="HYDROXYPYRUVATE ISOMERASE"/>
    <property type="match status" value="1"/>
</dbReference>
<gene>
    <name evidence="2" type="ORF">P8X34_05625</name>
</gene>
<dbReference type="SUPFAM" id="SSF51658">
    <property type="entry name" value="Xylose isomerase-like"/>
    <property type="match status" value="1"/>
</dbReference>
<dbReference type="Pfam" id="PF01261">
    <property type="entry name" value="AP_endonuc_2"/>
    <property type="match status" value="1"/>
</dbReference>
<keyword evidence="2" id="KW-0413">Isomerase</keyword>
<evidence type="ECO:0000313" key="3">
    <source>
        <dbReference type="Proteomes" id="UP001571980"/>
    </source>
</evidence>
<feature type="domain" description="Xylose isomerase-like TIM barrel" evidence="1">
    <location>
        <begin position="22"/>
        <end position="264"/>
    </location>
</feature>
<evidence type="ECO:0000259" key="1">
    <source>
        <dbReference type="Pfam" id="PF01261"/>
    </source>
</evidence>
<comment type="caution">
    <text evidence="2">The sequence shown here is derived from an EMBL/GenBank/DDBJ whole genome shotgun (WGS) entry which is preliminary data.</text>
</comment>
<sequence length="267" mass="30004">MKIKFGINCWSFPKTFPIESALKAAKEIGYCGYEVGIGLEDFEKFGKDEFKVKFKRIREISESLGIKIPSVATGLFWRYNPITNSEDALKVIKAECEVASLLDAKIILVVPGSGVSTLSYEEHFEKATNFIQRASIIAEDYGVIIGLENVWNRVFAGPLEFKMLLDKVNKDNVGVYFDVGNTLPHSLPEHWIEVLGKKIFQVHVKDFNLSELKFGIPLSGSINWEAVRRSLEKVGYRGYVLPEVPPYLGDPIKAAEDSFTSLKKIFG</sequence>
<accession>A0ABV4T6H3</accession>
<dbReference type="GO" id="GO:0016853">
    <property type="term" value="F:isomerase activity"/>
    <property type="evidence" value="ECO:0007669"/>
    <property type="project" value="UniProtKB-KW"/>
</dbReference>
<evidence type="ECO:0000313" key="2">
    <source>
        <dbReference type="EMBL" id="MFA4804219.1"/>
    </source>
</evidence>
<dbReference type="InterPro" id="IPR050312">
    <property type="entry name" value="IolE/XylAMocC-like"/>
</dbReference>
<keyword evidence="3" id="KW-1185">Reference proteome</keyword>
<dbReference type="EMBL" id="JARRIG010000003">
    <property type="protein sequence ID" value="MFA4804219.1"/>
    <property type="molecule type" value="Genomic_DNA"/>
</dbReference>
<dbReference type="InterPro" id="IPR036237">
    <property type="entry name" value="Xyl_isomerase-like_sf"/>
</dbReference>
<protein>
    <submittedName>
        <fullName evidence="2">Sugar phosphate isomerase/epimerase</fullName>
    </submittedName>
</protein>
<proteinExistence type="predicted"/>
<reference evidence="2 3" key="1">
    <citation type="submission" date="2023-03" db="EMBL/GenBank/DDBJ databases">
        <title>Speciation in Pyrococcus: adaptation to high temperature as a mechanism.</title>
        <authorList>
            <person name="Gu J."/>
        </authorList>
    </citation>
    <scope>NUCLEOTIDE SEQUENCE [LARGE SCALE GENOMIC DNA]</scope>
    <source>
        <strain evidence="2 3">LMOA34</strain>
    </source>
</reference>
<dbReference type="Proteomes" id="UP001571980">
    <property type="component" value="Unassembled WGS sequence"/>
</dbReference>